<dbReference type="SUPFAM" id="SSF52218">
    <property type="entry name" value="Flavoproteins"/>
    <property type="match status" value="1"/>
</dbReference>
<evidence type="ECO:0000313" key="1">
    <source>
        <dbReference type="EMBL" id="VYT10849.1"/>
    </source>
</evidence>
<dbReference type="AlphaFoldDB" id="A0A6N2U0N0"/>
<accession>A0A6N2U0N0</accession>
<evidence type="ECO:0008006" key="2">
    <source>
        <dbReference type="Google" id="ProtNLM"/>
    </source>
</evidence>
<dbReference type="InterPro" id="IPR029039">
    <property type="entry name" value="Flavoprotein-like_sf"/>
</dbReference>
<reference evidence="1" key="1">
    <citation type="submission" date="2019-11" db="EMBL/GenBank/DDBJ databases">
        <authorList>
            <person name="Feng L."/>
        </authorList>
    </citation>
    <scope>NUCLEOTIDE SEQUENCE</scope>
    <source>
        <strain evidence="1">AundefinedLFYP135</strain>
    </source>
</reference>
<name>A0A6N2U0N0_9FIRM</name>
<gene>
    <name evidence="1" type="ORF">AULFYP135_01674</name>
</gene>
<protein>
    <recommendedName>
        <fullName evidence="2">Flavodoxin</fullName>
    </recommendedName>
</protein>
<organism evidence="1">
    <name type="scientific">uncultured Anaerotruncus sp</name>
    <dbReference type="NCBI Taxonomy" id="905011"/>
    <lineage>
        <taxon>Bacteria</taxon>
        <taxon>Bacillati</taxon>
        <taxon>Bacillota</taxon>
        <taxon>Clostridia</taxon>
        <taxon>Eubacteriales</taxon>
        <taxon>Oscillospiraceae</taxon>
        <taxon>Anaerotruncus</taxon>
        <taxon>environmental samples</taxon>
    </lineage>
</organism>
<dbReference type="EMBL" id="CACRSL010000003">
    <property type="protein sequence ID" value="VYT10849.1"/>
    <property type="molecule type" value="Genomic_DNA"/>
</dbReference>
<proteinExistence type="predicted"/>
<sequence length="52" mass="5814">MTVNKISLVYFSPTGTTRQMVRAIAEALPMPVEEYDSPWGSLQSPPSCRRTL</sequence>